<dbReference type="Proteomes" id="UP000735302">
    <property type="component" value="Unassembled WGS sequence"/>
</dbReference>
<dbReference type="AlphaFoldDB" id="A0AAV3YTN3"/>
<gene>
    <name evidence="1" type="ORF">PoB_001199700</name>
</gene>
<proteinExistence type="predicted"/>
<accession>A0AAV3YTN3</accession>
<evidence type="ECO:0000313" key="2">
    <source>
        <dbReference type="Proteomes" id="UP000735302"/>
    </source>
</evidence>
<protein>
    <submittedName>
        <fullName evidence="1">Uncharacterized protein</fullName>
    </submittedName>
</protein>
<organism evidence="1 2">
    <name type="scientific">Plakobranchus ocellatus</name>
    <dbReference type="NCBI Taxonomy" id="259542"/>
    <lineage>
        <taxon>Eukaryota</taxon>
        <taxon>Metazoa</taxon>
        <taxon>Spiralia</taxon>
        <taxon>Lophotrochozoa</taxon>
        <taxon>Mollusca</taxon>
        <taxon>Gastropoda</taxon>
        <taxon>Heterobranchia</taxon>
        <taxon>Euthyneura</taxon>
        <taxon>Panpulmonata</taxon>
        <taxon>Sacoglossa</taxon>
        <taxon>Placobranchoidea</taxon>
        <taxon>Plakobranchidae</taxon>
        <taxon>Plakobranchus</taxon>
    </lineage>
</organism>
<keyword evidence="2" id="KW-1185">Reference proteome</keyword>
<reference evidence="1 2" key="1">
    <citation type="journal article" date="2021" name="Elife">
        <title>Chloroplast acquisition without the gene transfer in kleptoplastic sea slugs, Plakobranchus ocellatus.</title>
        <authorList>
            <person name="Maeda T."/>
            <person name="Takahashi S."/>
            <person name="Yoshida T."/>
            <person name="Shimamura S."/>
            <person name="Takaki Y."/>
            <person name="Nagai Y."/>
            <person name="Toyoda A."/>
            <person name="Suzuki Y."/>
            <person name="Arimoto A."/>
            <person name="Ishii H."/>
            <person name="Satoh N."/>
            <person name="Nishiyama T."/>
            <person name="Hasebe M."/>
            <person name="Maruyama T."/>
            <person name="Minagawa J."/>
            <person name="Obokata J."/>
            <person name="Shigenobu S."/>
        </authorList>
    </citation>
    <scope>NUCLEOTIDE SEQUENCE [LARGE SCALE GENOMIC DNA]</scope>
</reference>
<dbReference type="EMBL" id="BLXT01001415">
    <property type="protein sequence ID" value="GFN85491.1"/>
    <property type="molecule type" value="Genomic_DNA"/>
</dbReference>
<comment type="caution">
    <text evidence="1">The sequence shown here is derived from an EMBL/GenBank/DDBJ whole genome shotgun (WGS) entry which is preliminary data.</text>
</comment>
<evidence type="ECO:0000313" key="1">
    <source>
        <dbReference type="EMBL" id="GFN85491.1"/>
    </source>
</evidence>
<name>A0AAV3YTN3_9GAST</name>
<sequence>MLVSTKANQDWTIVCLSRYADVDNESKKGYPRFYDIGQTELIKTALMRMKNRNAQRPLLDSANMIFCFSRAVDTRHRRVAFLSASTINLLRIVFIT</sequence>